<dbReference type="EMBL" id="SIHJ01000001">
    <property type="protein sequence ID" value="TWT35699.1"/>
    <property type="molecule type" value="Genomic_DNA"/>
</dbReference>
<dbReference type="AlphaFoldDB" id="A0A5C5VCV8"/>
<keyword evidence="3 5" id="KW-1133">Transmembrane helix</keyword>
<sequence>MPVVLLFAAVAAVLWGLLFARRASLTITALATVAVGYVLGHSFWNAHVGPLPLTLDRLLLGGLACLLGWRMWRGELDQRRIGGVEWALAAVLAWLTFSALTSRPADDAQLPTSPMWRLLFSFWAPAILLFTGRAARESSRTTYLFMAGLAALGGYLALTALAETAGLWSLVFPRYIADPNLGLHFGRARGPALNSVSLGIYLTVCLWSAWLLLPKAPRALQAVLLVLMPLMVLGVLLTYTRSVWLGLIASGVAVLAVQLPKRLRGPVLSGLLVLGVVAGPLAATSLVALKREDSGHMSQHSVQQRTAFAYVSWKMFQDHPLKGVGFGRFYDQKLPYLSDRSQSFELESLRDLHHHNTLLSLLTETGMIGLAAYLGVLYGLARAAWRLANSDETTDAGRRLGVLCLATLACYLPSAVFHDLSLVHSDQWLVFLVAGAALGFERRLGLSTVGAAHRETPAAGQDPAFSGAAGLG</sequence>
<feature type="transmembrane region" description="Helical" evidence="5">
    <location>
        <begin position="143"/>
        <end position="172"/>
    </location>
</feature>
<keyword evidence="7" id="KW-0436">Ligase</keyword>
<dbReference type="Proteomes" id="UP000316714">
    <property type="component" value="Unassembled WGS sequence"/>
</dbReference>
<evidence type="ECO:0000256" key="3">
    <source>
        <dbReference type="ARBA" id="ARBA00022989"/>
    </source>
</evidence>
<dbReference type="PANTHER" id="PTHR37422:SF23">
    <property type="entry name" value="TEICHURONIC ACID BIOSYNTHESIS PROTEIN TUAE"/>
    <property type="match status" value="1"/>
</dbReference>
<proteinExistence type="predicted"/>
<organism evidence="7 8">
    <name type="scientific">Posidoniimonas corsicana</name>
    <dbReference type="NCBI Taxonomy" id="1938618"/>
    <lineage>
        <taxon>Bacteria</taxon>
        <taxon>Pseudomonadati</taxon>
        <taxon>Planctomycetota</taxon>
        <taxon>Planctomycetia</taxon>
        <taxon>Pirellulales</taxon>
        <taxon>Lacipirellulaceae</taxon>
        <taxon>Posidoniimonas</taxon>
    </lineage>
</organism>
<reference evidence="7 8" key="1">
    <citation type="submission" date="2019-02" db="EMBL/GenBank/DDBJ databases">
        <title>Deep-cultivation of Planctomycetes and their phenomic and genomic characterization uncovers novel biology.</title>
        <authorList>
            <person name="Wiegand S."/>
            <person name="Jogler M."/>
            <person name="Boedeker C."/>
            <person name="Pinto D."/>
            <person name="Vollmers J."/>
            <person name="Rivas-Marin E."/>
            <person name="Kohn T."/>
            <person name="Peeters S.H."/>
            <person name="Heuer A."/>
            <person name="Rast P."/>
            <person name="Oberbeckmann S."/>
            <person name="Bunk B."/>
            <person name="Jeske O."/>
            <person name="Meyerdierks A."/>
            <person name="Storesund J.E."/>
            <person name="Kallscheuer N."/>
            <person name="Luecker S."/>
            <person name="Lage O.M."/>
            <person name="Pohl T."/>
            <person name="Merkel B.J."/>
            <person name="Hornburger P."/>
            <person name="Mueller R.-W."/>
            <person name="Bruemmer F."/>
            <person name="Labrenz M."/>
            <person name="Spormann A.M."/>
            <person name="Op Den Camp H."/>
            <person name="Overmann J."/>
            <person name="Amann R."/>
            <person name="Jetten M.S.M."/>
            <person name="Mascher T."/>
            <person name="Medema M.H."/>
            <person name="Devos D.P."/>
            <person name="Kaster A.-K."/>
            <person name="Ovreas L."/>
            <person name="Rohde M."/>
            <person name="Galperin M.Y."/>
            <person name="Jogler C."/>
        </authorList>
    </citation>
    <scope>NUCLEOTIDE SEQUENCE [LARGE SCALE GENOMIC DNA]</scope>
    <source>
        <strain evidence="7 8">KOR34</strain>
    </source>
</reference>
<feature type="transmembrane region" description="Helical" evidence="5">
    <location>
        <begin position="358"/>
        <end position="380"/>
    </location>
</feature>
<protein>
    <submittedName>
        <fullName evidence="7">O-Antigen ligase</fullName>
    </submittedName>
</protein>
<feature type="transmembrane region" description="Helical" evidence="5">
    <location>
        <begin position="84"/>
        <end position="102"/>
    </location>
</feature>
<dbReference type="RefSeq" id="WP_146562058.1">
    <property type="nucleotide sequence ID" value="NZ_SIHJ01000001.1"/>
</dbReference>
<dbReference type="GO" id="GO:0016874">
    <property type="term" value="F:ligase activity"/>
    <property type="evidence" value="ECO:0007669"/>
    <property type="project" value="UniProtKB-KW"/>
</dbReference>
<dbReference type="PANTHER" id="PTHR37422">
    <property type="entry name" value="TEICHURONIC ACID BIOSYNTHESIS PROTEIN TUAE"/>
    <property type="match status" value="1"/>
</dbReference>
<feature type="transmembrane region" description="Helical" evidence="5">
    <location>
        <begin position="114"/>
        <end position="131"/>
    </location>
</feature>
<dbReference type="GO" id="GO:0016020">
    <property type="term" value="C:membrane"/>
    <property type="evidence" value="ECO:0007669"/>
    <property type="project" value="UniProtKB-SubCell"/>
</dbReference>
<keyword evidence="2 5" id="KW-0812">Transmembrane</keyword>
<evidence type="ECO:0000256" key="5">
    <source>
        <dbReference type="SAM" id="Phobius"/>
    </source>
</evidence>
<keyword evidence="4 5" id="KW-0472">Membrane</keyword>
<feature type="transmembrane region" description="Helical" evidence="5">
    <location>
        <begin position="219"/>
        <end position="237"/>
    </location>
</feature>
<evidence type="ECO:0000256" key="2">
    <source>
        <dbReference type="ARBA" id="ARBA00022692"/>
    </source>
</evidence>
<dbReference type="Pfam" id="PF04932">
    <property type="entry name" value="Wzy_C"/>
    <property type="match status" value="1"/>
</dbReference>
<feature type="transmembrane region" description="Helical" evidence="5">
    <location>
        <begin position="192"/>
        <end position="212"/>
    </location>
</feature>
<evidence type="ECO:0000256" key="4">
    <source>
        <dbReference type="ARBA" id="ARBA00023136"/>
    </source>
</evidence>
<accession>A0A5C5VCV8</accession>
<gene>
    <name evidence="7" type="ORF">KOR34_05930</name>
</gene>
<evidence type="ECO:0000313" key="7">
    <source>
        <dbReference type="EMBL" id="TWT35699.1"/>
    </source>
</evidence>
<feature type="transmembrane region" description="Helical" evidence="5">
    <location>
        <begin position="243"/>
        <end position="260"/>
    </location>
</feature>
<dbReference type="InterPro" id="IPR051533">
    <property type="entry name" value="WaaL-like"/>
</dbReference>
<evidence type="ECO:0000256" key="1">
    <source>
        <dbReference type="ARBA" id="ARBA00004141"/>
    </source>
</evidence>
<feature type="transmembrane region" description="Helical" evidence="5">
    <location>
        <begin position="400"/>
        <end position="417"/>
    </location>
</feature>
<evidence type="ECO:0000313" key="8">
    <source>
        <dbReference type="Proteomes" id="UP000316714"/>
    </source>
</evidence>
<feature type="transmembrane region" description="Helical" evidence="5">
    <location>
        <begin position="423"/>
        <end position="440"/>
    </location>
</feature>
<dbReference type="InterPro" id="IPR007016">
    <property type="entry name" value="O-antigen_ligase-rel_domated"/>
</dbReference>
<name>A0A5C5VCV8_9BACT</name>
<evidence type="ECO:0000259" key="6">
    <source>
        <dbReference type="Pfam" id="PF04932"/>
    </source>
</evidence>
<feature type="transmembrane region" description="Helical" evidence="5">
    <location>
        <begin position="267"/>
        <end position="289"/>
    </location>
</feature>
<dbReference type="OrthoDB" id="9806320at2"/>
<comment type="caution">
    <text evidence="7">The sequence shown here is derived from an EMBL/GenBank/DDBJ whole genome shotgun (WGS) entry which is preliminary data.</text>
</comment>
<comment type="subcellular location">
    <subcellularLocation>
        <location evidence="1">Membrane</location>
        <topology evidence="1">Multi-pass membrane protein</topology>
    </subcellularLocation>
</comment>
<feature type="domain" description="O-antigen ligase-related" evidence="6">
    <location>
        <begin position="230"/>
        <end position="374"/>
    </location>
</feature>
<keyword evidence="8" id="KW-1185">Reference proteome</keyword>